<dbReference type="InterPro" id="IPR036034">
    <property type="entry name" value="PDZ_sf"/>
</dbReference>
<evidence type="ECO:0000256" key="7">
    <source>
        <dbReference type="ARBA" id="ARBA00022833"/>
    </source>
</evidence>
<feature type="transmembrane region" description="Helical" evidence="11">
    <location>
        <begin position="103"/>
        <end position="128"/>
    </location>
</feature>
<dbReference type="Gene3D" id="2.30.42.10">
    <property type="match status" value="1"/>
</dbReference>
<evidence type="ECO:0000313" key="14">
    <source>
        <dbReference type="Proteomes" id="UP000238426"/>
    </source>
</evidence>
<dbReference type="EC" id="3.4.24.-" evidence="11"/>
<evidence type="ECO:0000256" key="6">
    <source>
        <dbReference type="ARBA" id="ARBA00022801"/>
    </source>
</evidence>
<dbReference type="GO" id="GO:0004222">
    <property type="term" value="F:metalloendopeptidase activity"/>
    <property type="evidence" value="ECO:0007669"/>
    <property type="project" value="InterPro"/>
</dbReference>
<feature type="transmembrane region" description="Helical" evidence="11">
    <location>
        <begin position="6"/>
        <end position="27"/>
    </location>
</feature>
<sequence length="446" mass="49904">MEFIIKIGQFLLSLSLLIVLHELGHFIPAKLFKTRVEKFYLFFDVKFSLFKKKIGDTVYGIGWLPLGGYVKISGMIDESMDKEQMALPPQPWEFRSKPAWQRLIIMLGGVTVNFVLALLIYIVASWAYGDADISTDSIKEGYTVQNPLLTKLGFETGDDVVRIDDKEITKYSEIKGNIIGAKSVTVERNGEQKTIALPEDFLGQLSTSDDRDLFELRIPFVVVKVPDSSLNKNSGLKEGDIIRTLDGKDAEYTDQVVSIAKDSKNQTIKADVLRNGELESLELKINDKGELGVVQGVTYKSMEELGYLKVVRNEYSFSESFGVGLDKFTSQITGYFGQLKQIFSPSTGAYKGVGGFKAIYDVFPDTWSWPAFWSITAFLSIMLGVLNLLPIPALDGGHVMFLLYEMISGRKPGDKFMEYAQMVGFFILIALVLFANGNDIFKALFN</sequence>
<dbReference type="PANTHER" id="PTHR42837:SF2">
    <property type="entry name" value="MEMBRANE METALLOPROTEASE ARASP2, CHLOROPLASTIC-RELATED"/>
    <property type="match status" value="1"/>
</dbReference>
<dbReference type="RefSeq" id="WP_106462584.1">
    <property type="nucleotide sequence ID" value="NZ_PXOQ01000007.1"/>
</dbReference>
<feature type="domain" description="Peptidase M50" evidence="12">
    <location>
        <begin position="10"/>
        <end position="431"/>
    </location>
</feature>
<keyword evidence="14" id="KW-1185">Reference proteome</keyword>
<dbReference type="GO" id="GO:0006508">
    <property type="term" value="P:proteolysis"/>
    <property type="evidence" value="ECO:0007669"/>
    <property type="project" value="UniProtKB-KW"/>
</dbReference>
<evidence type="ECO:0000256" key="4">
    <source>
        <dbReference type="ARBA" id="ARBA00022670"/>
    </source>
</evidence>
<dbReference type="InterPro" id="IPR004387">
    <property type="entry name" value="Pept_M50_Zn"/>
</dbReference>
<evidence type="ECO:0000313" key="13">
    <source>
        <dbReference type="EMBL" id="PSG90443.1"/>
    </source>
</evidence>
<keyword evidence="6 11" id="KW-0378">Hydrolase</keyword>
<keyword evidence="9 11" id="KW-0482">Metalloprotease</keyword>
<evidence type="ECO:0000256" key="11">
    <source>
        <dbReference type="RuleBase" id="RU362031"/>
    </source>
</evidence>
<evidence type="ECO:0000256" key="2">
    <source>
        <dbReference type="ARBA" id="ARBA00004141"/>
    </source>
</evidence>
<reference evidence="13 14" key="1">
    <citation type="submission" date="2018-03" db="EMBL/GenBank/DDBJ databases">
        <title>Mesoflavibacter sp. HG37 and Mesoflavibacter sp. HG96 sp.nov., two marine bacteria isolated from seawater of Western Pacific Ocean.</title>
        <authorList>
            <person name="Cheng H."/>
            <person name="Wu Y.-H."/>
            <person name="Guo L.-L."/>
            <person name="Xu X.-W."/>
        </authorList>
    </citation>
    <scope>NUCLEOTIDE SEQUENCE [LARGE SCALE GENOMIC DNA]</scope>
    <source>
        <strain evidence="13 14">KCTC 32269</strain>
    </source>
</reference>
<feature type="transmembrane region" description="Helical" evidence="11">
    <location>
        <begin position="371"/>
        <end position="404"/>
    </location>
</feature>
<dbReference type="GO" id="GO:0046872">
    <property type="term" value="F:metal ion binding"/>
    <property type="evidence" value="ECO:0007669"/>
    <property type="project" value="UniProtKB-KW"/>
</dbReference>
<dbReference type="AlphaFoldDB" id="A0A2T1NDC3"/>
<comment type="caution">
    <text evidence="13">The sequence shown here is derived from an EMBL/GenBank/DDBJ whole genome shotgun (WGS) entry which is preliminary data.</text>
</comment>
<evidence type="ECO:0000256" key="1">
    <source>
        <dbReference type="ARBA" id="ARBA00001947"/>
    </source>
</evidence>
<feature type="transmembrane region" description="Helical" evidence="11">
    <location>
        <begin position="416"/>
        <end position="435"/>
    </location>
</feature>
<gene>
    <name evidence="13" type="primary">rseP</name>
    <name evidence="13" type="ORF">C7H52_03945</name>
</gene>
<evidence type="ECO:0000256" key="9">
    <source>
        <dbReference type="ARBA" id="ARBA00023049"/>
    </source>
</evidence>
<dbReference type="NCBIfam" id="TIGR00054">
    <property type="entry name" value="RIP metalloprotease RseP"/>
    <property type="match status" value="1"/>
</dbReference>
<organism evidence="13 14">
    <name type="scientific">Aurantibacter aestuarii</name>
    <dbReference type="NCBI Taxonomy" id="1266046"/>
    <lineage>
        <taxon>Bacteria</taxon>
        <taxon>Pseudomonadati</taxon>
        <taxon>Bacteroidota</taxon>
        <taxon>Flavobacteriia</taxon>
        <taxon>Flavobacteriales</taxon>
        <taxon>Flavobacteriaceae</taxon>
        <taxon>Aurantibacter</taxon>
    </lineage>
</organism>
<dbReference type="InterPro" id="IPR008915">
    <property type="entry name" value="Peptidase_M50"/>
</dbReference>
<dbReference type="GO" id="GO:0016020">
    <property type="term" value="C:membrane"/>
    <property type="evidence" value="ECO:0007669"/>
    <property type="project" value="UniProtKB-SubCell"/>
</dbReference>
<keyword evidence="4 13" id="KW-0645">Protease</keyword>
<dbReference type="CDD" id="cd06163">
    <property type="entry name" value="S2P-M50_PDZ_RseP-like"/>
    <property type="match status" value="2"/>
</dbReference>
<comment type="subcellular location">
    <subcellularLocation>
        <location evidence="2">Membrane</location>
        <topology evidence="2">Multi-pass membrane protein</topology>
    </subcellularLocation>
</comment>
<evidence type="ECO:0000259" key="12">
    <source>
        <dbReference type="Pfam" id="PF02163"/>
    </source>
</evidence>
<comment type="similarity">
    <text evidence="3 11">Belongs to the peptidase M50B family.</text>
</comment>
<dbReference type="PANTHER" id="PTHR42837">
    <property type="entry name" value="REGULATOR OF SIGMA-E PROTEASE RSEP"/>
    <property type="match status" value="1"/>
</dbReference>
<dbReference type="OrthoDB" id="9782003at2"/>
<dbReference type="Proteomes" id="UP000238426">
    <property type="component" value="Unassembled WGS sequence"/>
</dbReference>
<dbReference type="SUPFAM" id="SSF50156">
    <property type="entry name" value="PDZ domain-like"/>
    <property type="match status" value="2"/>
</dbReference>
<keyword evidence="10 11" id="KW-0472">Membrane</keyword>
<keyword evidence="11" id="KW-0479">Metal-binding</keyword>
<protein>
    <recommendedName>
        <fullName evidence="11">Zinc metalloprotease</fullName>
        <ecNumber evidence="11">3.4.24.-</ecNumber>
    </recommendedName>
</protein>
<keyword evidence="5 11" id="KW-0812">Transmembrane</keyword>
<keyword evidence="7 11" id="KW-0862">Zinc</keyword>
<keyword evidence="8 11" id="KW-1133">Transmembrane helix</keyword>
<proteinExistence type="inferred from homology"/>
<dbReference type="Pfam" id="PF02163">
    <property type="entry name" value="Peptidase_M50"/>
    <property type="match status" value="1"/>
</dbReference>
<evidence type="ECO:0000256" key="3">
    <source>
        <dbReference type="ARBA" id="ARBA00007931"/>
    </source>
</evidence>
<name>A0A2T1NDC3_9FLAO</name>
<evidence type="ECO:0000256" key="8">
    <source>
        <dbReference type="ARBA" id="ARBA00022989"/>
    </source>
</evidence>
<evidence type="ECO:0000256" key="10">
    <source>
        <dbReference type="ARBA" id="ARBA00023136"/>
    </source>
</evidence>
<accession>A0A2T1NDC3</accession>
<evidence type="ECO:0000256" key="5">
    <source>
        <dbReference type="ARBA" id="ARBA00022692"/>
    </source>
</evidence>
<dbReference type="EMBL" id="PXOQ01000007">
    <property type="protein sequence ID" value="PSG90443.1"/>
    <property type="molecule type" value="Genomic_DNA"/>
</dbReference>
<comment type="cofactor">
    <cofactor evidence="1 11">
        <name>Zn(2+)</name>
        <dbReference type="ChEBI" id="CHEBI:29105"/>
    </cofactor>
</comment>